<keyword evidence="1" id="KW-0812">Transmembrane</keyword>
<gene>
    <name evidence="2" type="ORF">BCY86_05710</name>
</gene>
<dbReference type="Proteomes" id="UP000185544">
    <property type="component" value="Chromosome"/>
</dbReference>
<keyword evidence="1" id="KW-0472">Membrane</keyword>
<dbReference type="AlphaFoldDB" id="A0A1L6MXD7"/>
<evidence type="ECO:0000256" key="1">
    <source>
        <dbReference type="SAM" id="Phobius"/>
    </source>
</evidence>
<dbReference type="EMBL" id="CP016908">
    <property type="protein sequence ID" value="APS00233.1"/>
    <property type="molecule type" value="Genomic_DNA"/>
</dbReference>
<keyword evidence="3" id="KW-1185">Reference proteome</keyword>
<sequence>MDLAFPLDRRKPKFSFGKAALLYQSVLNKCFRLLLGVNGYATAAITVTFILGLAIGSVLDGWLASKQNKWHPLWYGGSGL</sequence>
<reference evidence="2 3" key="1">
    <citation type="submission" date="2016-08" db="EMBL/GenBank/DDBJ databases">
        <title>Identification and validation of antigenic proteins from Pajaroellobacter abortibovis using de-novo genome sequence assembly and reverse vaccinology.</title>
        <authorList>
            <person name="Welly B.T."/>
            <person name="Miller M.R."/>
            <person name="Stott J.L."/>
            <person name="Blanchard M.T."/>
            <person name="Islas-Trejo A.D."/>
            <person name="O'Rourke S.M."/>
            <person name="Young A.E."/>
            <person name="Medrano J.F."/>
            <person name="Van Eenennaam A.L."/>
        </authorList>
    </citation>
    <scope>NUCLEOTIDE SEQUENCE [LARGE SCALE GENOMIC DNA]</scope>
    <source>
        <strain evidence="2 3">BTF92-0548A/99-0131</strain>
    </source>
</reference>
<dbReference type="STRING" id="1882918.BCY86_05710"/>
<protein>
    <submittedName>
        <fullName evidence="2">Uncharacterized protein</fullName>
    </submittedName>
</protein>
<evidence type="ECO:0000313" key="3">
    <source>
        <dbReference type="Proteomes" id="UP000185544"/>
    </source>
</evidence>
<keyword evidence="1" id="KW-1133">Transmembrane helix</keyword>
<accession>A0A1L6MXD7</accession>
<name>A0A1L6MXD7_9BACT</name>
<organism evidence="2 3">
    <name type="scientific">Pajaroellobacter abortibovis</name>
    <dbReference type="NCBI Taxonomy" id="1882918"/>
    <lineage>
        <taxon>Bacteria</taxon>
        <taxon>Pseudomonadati</taxon>
        <taxon>Myxococcota</taxon>
        <taxon>Polyangia</taxon>
        <taxon>Polyangiales</taxon>
        <taxon>Polyangiaceae</taxon>
    </lineage>
</organism>
<dbReference type="KEGG" id="pabo:BCY86_05710"/>
<feature type="transmembrane region" description="Helical" evidence="1">
    <location>
        <begin position="40"/>
        <end position="63"/>
    </location>
</feature>
<proteinExistence type="predicted"/>
<evidence type="ECO:0000313" key="2">
    <source>
        <dbReference type="EMBL" id="APS00233.1"/>
    </source>
</evidence>